<reference evidence="1" key="1">
    <citation type="submission" date="2014-09" db="EMBL/GenBank/DDBJ databases">
        <authorList>
            <person name="Magalhaes I.L.F."/>
            <person name="Oliveira U."/>
            <person name="Santos F.R."/>
            <person name="Vidigal T.H.D.A."/>
            <person name="Brescovit A.D."/>
            <person name="Santos A.J."/>
        </authorList>
    </citation>
    <scope>NUCLEOTIDE SEQUENCE</scope>
    <source>
        <tissue evidence="1">Shoot tissue taken approximately 20 cm above the soil surface</tissue>
    </source>
</reference>
<accession>A0A0A9B3J4</accession>
<protein>
    <submittedName>
        <fullName evidence="1">Uncharacterized protein</fullName>
    </submittedName>
</protein>
<organism evidence="1">
    <name type="scientific">Arundo donax</name>
    <name type="common">Giant reed</name>
    <name type="synonym">Donax arundinaceus</name>
    <dbReference type="NCBI Taxonomy" id="35708"/>
    <lineage>
        <taxon>Eukaryota</taxon>
        <taxon>Viridiplantae</taxon>
        <taxon>Streptophyta</taxon>
        <taxon>Embryophyta</taxon>
        <taxon>Tracheophyta</taxon>
        <taxon>Spermatophyta</taxon>
        <taxon>Magnoliopsida</taxon>
        <taxon>Liliopsida</taxon>
        <taxon>Poales</taxon>
        <taxon>Poaceae</taxon>
        <taxon>PACMAD clade</taxon>
        <taxon>Arundinoideae</taxon>
        <taxon>Arundineae</taxon>
        <taxon>Arundo</taxon>
    </lineage>
</organism>
<proteinExistence type="predicted"/>
<dbReference type="AlphaFoldDB" id="A0A0A9B3J4"/>
<dbReference type="EMBL" id="GBRH01239341">
    <property type="protein sequence ID" value="JAD58554.1"/>
    <property type="molecule type" value="Transcribed_RNA"/>
</dbReference>
<evidence type="ECO:0000313" key="1">
    <source>
        <dbReference type="EMBL" id="JAD58554.1"/>
    </source>
</evidence>
<name>A0A0A9B3J4_ARUDO</name>
<reference evidence="1" key="2">
    <citation type="journal article" date="2015" name="Data Brief">
        <title>Shoot transcriptome of the giant reed, Arundo donax.</title>
        <authorList>
            <person name="Barrero R.A."/>
            <person name="Guerrero F.D."/>
            <person name="Moolhuijzen P."/>
            <person name="Goolsby J.A."/>
            <person name="Tidwell J."/>
            <person name="Bellgard S.E."/>
            <person name="Bellgard M.I."/>
        </authorList>
    </citation>
    <scope>NUCLEOTIDE SEQUENCE</scope>
    <source>
        <tissue evidence="1">Shoot tissue taken approximately 20 cm above the soil surface</tissue>
    </source>
</reference>
<sequence>MWTVAMWTAWTTCDGGVAGRWGVQSPWESTRKRLSRVLVPGPAP</sequence>